<feature type="transmembrane region" description="Helical" evidence="1">
    <location>
        <begin position="222"/>
        <end position="239"/>
    </location>
</feature>
<dbReference type="PANTHER" id="PTHR14969">
    <property type="entry name" value="SPHINGOSINE-1-PHOSPHATE PHOSPHOHYDROLASE"/>
    <property type="match status" value="1"/>
</dbReference>
<dbReference type="AlphaFoldDB" id="A0AB34J9F7"/>
<dbReference type="Proteomes" id="UP001515480">
    <property type="component" value="Unassembled WGS sequence"/>
</dbReference>
<evidence type="ECO:0000313" key="4">
    <source>
        <dbReference type="EMBL" id="KAL1515485.1"/>
    </source>
</evidence>
<feature type="transmembrane region" description="Helical" evidence="1">
    <location>
        <begin position="251"/>
        <end position="272"/>
    </location>
</feature>
<reference evidence="4 5" key="1">
    <citation type="journal article" date="2024" name="Science">
        <title>Giant polyketide synthase enzymes in the biosynthesis of giant marine polyether toxins.</title>
        <authorList>
            <person name="Fallon T.R."/>
            <person name="Shende V.V."/>
            <person name="Wierzbicki I.H."/>
            <person name="Pendleton A.L."/>
            <person name="Watervoot N.F."/>
            <person name="Auber R.P."/>
            <person name="Gonzalez D.J."/>
            <person name="Wisecaver J.H."/>
            <person name="Moore B.S."/>
        </authorList>
    </citation>
    <scope>NUCLEOTIDE SEQUENCE [LARGE SCALE GENOMIC DNA]</scope>
    <source>
        <strain evidence="4 5">12B1</strain>
    </source>
</reference>
<dbReference type="PANTHER" id="PTHR14969:SF13">
    <property type="entry name" value="AT30094P"/>
    <property type="match status" value="1"/>
</dbReference>
<feature type="transmembrane region" description="Helical" evidence="1">
    <location>
        <begin position="352"/>
        <end position="373"/>
    </location>
</feature>
<evidence type="ECO:0000313" key="5">
    <source>
        <dbReference type="Proteomes" id="UP001515480"/>
    </source>
</evidence>
<dbReference type="SUPFAM" id="SSF48317">
    <property type="entry name" value="Acid phosphatase/Vanadium-dependent haloperoxidase"/>
    <property type="match status" value="1"/>
</dbReference>
<sequence length="424" mass="45866">MSSTHRRPWGILFVIVQARALVAPARFPLAYARPSPRRLPFGMTATDPLPTEQSYLNEEAAADDDLSQPGPLVALHLFEYRLLRAIQQAPGMLHLSLGVHYSLLPKVITPLLALIVWLISLPAGASLITFVCASDLLNTAVKWAVQRPRPRWYSQDAGLVDRCGAWEVDLSFPSAHTQFFAGLFACSCALAGPTVPTWIAIVLGFVIGLTRNYLSVHWPTDTLAGLAIGASTGLVWGSWDPYSRLLDAASPALSLYAATAFTGALLVLLLAVRKAVPPVPTLVASTWYDNAIASLSPEEREATLANPRRMLRPRSLRSKIPMLVTVWATLAITAAYPRFLPSAAAEPLAGSGPLQALVGMAGLAAVAVIKAVVEQLRIAQGEKLVVQEAPRVRNFLKGLTYASICSWTFLLSQRLTHALRALLF</sequence>
<gene>
    <name evidence="4" type="ORF">AB1Y20_002109</name>
</gene>
<evidence type="ECO:0000259" key="3">
    <source>
        <dbReference type="SMART" id="SM00014"/>
    </source>
</evidence>
<keyword evidence="1" id="KW-0812">Transmembrane</keyword>
<dbReference type="SMART" id="SM00014">
    <property type="entry name" value="acidPPc"/>
    <property type="match status" value="1"/>
</dbReference>
<accession>A0AB34J9F7</accession>
<dbReference type="InterPro" id="IPR000326">
    <property type="entry name" value="PAP2/HPO"/>
</dbReference>
<comment type="caution">
    <text evidence="4">The sequence shown here is derived from an EMBL/GenBank/DDBJ whole genome shotgun (WGS) entry which is preliminary data.</text>
</comment>
<organism evidence="4 5">
    <name type="scientific">Prymnesium parvum</name>
    <name type="common">Toxic golden alga</name>
    <dbReference type="NCBI Taxonomy" id="97485"/>
    <lineage>
        <taxon>Eukaryota</taxon>
        <taxon>Haptista</taxon>
        <taxon>Haptophyta</taxon>
        <taxon>Prymnesiophyceae</taxon>
        <taxon>Prymnesiales</taxon>
        <taxon>Prymnesiaceae</taxon>
        <taxon>Prymnesium</taxon>
    </lineage>
</organism>
<name>A0AB34J9F7_PRYPA</name>
<dbReference type="Pfam" id="PF01569">
    <property type="entry name" value="PAP2"/>
    <property type="match status" value="1"/>
</dbReference>
<keyword evidence="2" id="KW-0732">Signal</keyword>
<evidence type="ECO:0000256" key="2">
    <source>
        <dbReference type="SAM" id="SignalP"/>
    </source>
</evidence>
<feature type="chain" id="PRO_5044266328" description="Phosphatidic acid phosphatase type 2/haloperoxidase domain-containing protein" evidence="2">
    <location>
        <begin position="33"/>
        <end position="424"/>
    </location>
</feature>
<keyword evidence="1" id="KW-1133">Transmembrane helix</keyword>
<keyword evidence="5" id="KW-1185">Reference proteome</keyword>
<evidence type="ECO:0000256" key="1">
    <source>
        <dbReference type="SAM" id="Phobius"/>
    </source>
</evidence>
<feature type="transmembrane region" description="Helical" evidence="1">
    <location>
        <begin position="320"/>
        <end position="340"/>
    </location>
</feature>
<dbReference type="InterPro" id="IPR036938">
    <property type="entry name" value="PAP2/HPO_sf"/>
</dbReference>
<feature type="signal peptide" evidence="2">
    <location>
        <begin position="1"/>
        <end position="32"/>
    </location>
</feature>
<protein>
    <recommendedName>
        <fullName evidence="3">Phosphatidic acid phosphatase type 2/haloperoxidase domain-containing protein</fullName>
    </recommendedName>
</protein>
<feature type="transmembrane region" description="Helical" evidence="1">
    <location>
        <begin position="111"/>
        <end position="131"/>
    </location>
</feature>
<dbReference type="EMBL" id="JBGBPQ010000011">
    <property type="protein sequence ID" value="KAL1515485.1"/>
    <property type="molecule type" value="Genomic_DNA"/>
</dbReference>
<feature type="transmembrane region" description="Helical" evidence="1">
    <location>
        <begin position="179"/>
        <end position="210"/>
    </location>
</feature>
<keyword evidence="1" id="KW-0472">Membrane</keyword>
<dbReference type="CDD" id="cd01610">
    <property type="entry name" value="PAP2_like"/>
    <property type="match status" value="1"/>
</dbReference>
<proteinExistence type="predicted"/>
<feature type="domain" description="Phosphatidic acid phosphatase type 2/haloperoxidase" evidence="3">
    <location>
        <begin position="123"/>
        <end position="237"/>
    </location>
</feature>
<dbReference type="Gene3D" id="1.20.144.10">
    <property type="entry name" value="Phosphatidic acid phosphatase type 2/haloperoxidase"/>
    <property type="match status" value="1"/>
</dbReference>